<dbReference type="EMBL" id="NRSD01000012">
    <property type="protein sequence ID" value="MBK1645383.1"/>
    <property type="molecule type" value="Genomic_DNA"/>
</dbReference>
<comment type="caution">
    <text evidence="2">The sequence shown here is derived from an EMBL/GenBank/DDBJ whole genome shotgun (WGS) entry which is preliminary data.</text>
</comment>
<name>A0A9X0WIU9_9GAMM</name>
<keyword evidence="3" id="KW-1185">Reference proteome</keyword>
<gene>
    <name evidence="2" type="ORF">CKO25_12160</name>
</gene>
<dbReference type="RefSeq" id="WP_200388191.1">
    <property type="nucleotide sequence ID" value="NZ_NRSD01000012.1"/>
</dbReference>
<sequence length="261" mass="28472">MLNRRRHAPPGAVQAGVTLIELLVGLSVGIIVLSGLSAVYLLTVRGAAENLRIVRLSQELRAVFELMQMDLRRAGYWAAPAGADPTENPFQQRIGGILNDLATGQVQGEPSQSCVTYSYDLNDDGLIGLCRDCTPGGAPFDAPPYGRGNVEMFGFRLRHGTVQMRERLSSPNELAFDCQSGHWQGITSDLVQVTALSFQIHERAINLNPERDTADPCSVGDRCQRVRTVTLGITGQLARDASVQQTLSSQVAIRNDREQIE</sequence>
<dbReference type="AlphaFoldDB" id="A0A9X0WIU9"/>
<dbReference type="Proteomes" id="UP001138802">
    <property type="component" value="Unassembled WGS sequence"/>
</dbReference>
<organism evidence="2 3">
    <name type="scientific">Thiocapsa imhoffii</name>
    <dbReference type="NCBI Taxonomy" id="382777"/>
    <lineage>
        <taxon>Bacteria</taxon>
        <taxon>Pseudomonadati</taxon>
        <taxon>Pseudomonadota</taxon>
        <taxon>Gammaproteobacteria</taxon>
        <taxon>Chromatiales</taxon>
        <taxon>Chromatiaceae</taxon>
        <taxon>Thiocapsa</taxon>
    </lineage>
</organism>
<evidence type="ECO:0000313" key="2">
    <source>
        <dbReference type="EMBL" id="MBK1645383.1"/>
    </source>
</evidence>
<evidence type="ECO:0000256" key="1">
    <source>
        <dbReference type="SAM" id="Phobius"/>
    </source>
</evidence>
<feature type="transmembrane region" description="Helical" evidence="1">
    <location>
        <begin position="20"/>
        <end position="42"/>
    </location>
</feature>
<protein>
    <recommendedName>
        <fullName evidence="4">Prepilin-type N-terminal cleavage/methylation domain-containing protein</fullName>
    </recommendedName>
</protein>
<accession>A0A9X0WIU9</accession>
<dbReference type="PROSITE" id="PS00409">
    <property type="entry name" value="PROKAR_NTER_METHYL"/>
    <property type="match status" value="1"/>
</dbReference>
<keyword evidence="1" id="KW-0472">Membrane</keyword>
<proteinExistence type="predicted"/>
<reference evidence="2 3" key="1">
    <citation type="journal article" date="2020" name="Microorganisms">
        <title>Osmotic Adaptation and Compatible Solute Biosynthesis of Phototrophic Bacteria as Revealed from Genome Analyses.</title>
        <authorList>
            <person name="Imhoff J.F."/>
            <person name="Rahn T."/>
            <person name="Kunzel S."/>
            <person name="Keller A."/>
            <person name="Neulinger S.C."/>
        </authorList>
    </citation>
    <scope>NUCLEOTIDE SEQUENCE [LARGE SCALE GENOMIC DNA]</scope>
    <source>
        <strain evidence="2 3">DSM 21303</strain>
    </source>
</reference>
<dbReference type="InterPro" id="IPR012902">
    <property type="entry name" value="N_methyl_site"/>
</dbReference>
<evidence type="ECO:0000313" key="3">
    <source>
        <dbReference type="Proteomes" id="UP001138802"/>
    </source>
</evidence>
<keyword evidence="1" id="KW-1133">Transmembrane helix</keyword>
<keyword evidence="1" id="KW-0812">Transmembrane</keyword>
<evidence type="ECO:0008006" key="4">
    <source>
        <dbReference type="Google" id="ProtNLM"/>
    </source>
</evidence>